<protein>
    <submittedName>
        <fullName evidence="3">Uncharacterized protein</fullName>
    </submittedName>
</protein>
<reference evidence="4" key="1">
    <citation type="journal article" date="2019" name="Int. J. Syst. Evol. Microbiol.">
        <title>The Global Catalogue of Microorganisms (GCM) 10K type strain sequencing project: providing services to taxonomists for standard genome sequencing and annotation.</title>
        <authorList>
            <consortium name="The Broad Institute Genomics Platform"/>
            <consortium name="The Broad Institute Genome Sequencing Center for Infectious Disease"/>
            <person name="Wu L."/>
            <person name="Ma J."/>
        </authorList>
    </citation>
    <scope>NUCLEOTIDE SEQUENCE [LARGE SCALE GENOMIC DNA]</scope>
    <source>
        <strain evidence="4">KCTC 23984</strain>
    </source>
</reference>
<organism evidence="3 4">
    <name type="scientific">Pontibacter toksunensis</name>
    <dbReference type="NCBI Taxonomy" id="1332631"/>
    <lineage>
        <taxon>Bacteria</taxon>
        <taxon>Pseudomonadati</taxon>
        <taxon>Bacteroidota</taxon>
        <taxon>Cytophagia</taxon>
        <taxon>Cytophagales</taxon>
        <taxon>Hymenobacteraceae</taxon>
        <taxon>Pontibacter</taxon>
    </lineage>
</organism>
<feature type="signal peptide" evidence="2">
    <location>
        <begin position="1"/>
        <end position="18"/>
    </location>
</feature>
<gene>
    <name evidence="3" type="ORF">ACFS7Z_17315</name>
</gene>
<feature type="compositionally biased region" description="Acidic residues" evidence="1">
    <location>
        <begin position="1589"/>
        <end position="1598"/>
    </location>
</feature>
<feature type="region of interest" description="Disordered" evidence="1">
    <location>
        <begin position="189"/>
        <end position="221"/>
    </location>
</feature>
<dbReference type="EMBL" id="JBHUOX010000014">
    <property type="protein sequence ID" value="MFD3002133.1"/>
    <property type="molecule type" value="Genomic_DNA"/>
</dbReference>
<dbReference type="RefSeq" id="WP_377487275.1">
    <property type="nucleotide sequence ID" value="NZ_JBHUOX010000014.1"/>
</dbReference>
<dbReference type="Proteomes" id="UP001597641">
    <property type="component" value="Unassembled WGS sequence"/>
</dbReference>
<evidence type="ECO:0000313" key="4">
    <source>
        <dbReference type="Proteomes" id="UP001597641"/>
    </source>
</evidence>
<feature type="compositionally biased region" description="Basic and acidic residues" evidence="1">
    <location>
        <begin position="206"/>
        <end position="221"/>
    </location>
</feature>
<name>A0ABW6C1G8_9BACT</name>
<feature type="region of interest" description="Disordered" evidence="1">
    <location>
        <begin position="1562"/>
        <end position="1598"/>
    </location>
</feature>
<accession>A0ABW6C1G8</accession>
<sequence>MKQLLPLLFLFAVLTAQAQTKLSNKPAEFISDVKTLLTAGKVADAEKLSADMEGVWNSGKLTSKQQQHIIDISQLMYRKRIGSSQFGQFYTMVTAGVNTKGMSASQLDKMLEVTEKAVQHEDAKRLGQFLTTSSLYLSNNRLYQNSYYSLRTSGGGFNFAYEGNSKATAEETDAGNGWDNVSWDDEAKTQDEAVEDDGWGTVTTTPKKEEKKKTAQARKESLKQQFLPAQPKVSGPVLQLEKTDLTFVTPWDSTSISNTQGQLMLVNNLYVGEGGKLEWQVKGEPATAELRKYNFNISFAGFKAPDVTVAYPAVLASPVDGAFEWISSKRKTGNYPYPKFNSFTSDAKVKNLGNNVSYKGGFSLVGNAIGSKSMDDSFSEILVSHNGQRKFRSLARNFSFEDSLLLTNRATVAIYQQKDSLVHPAMQLRYSRISQELTLTKDKGAYADAPFIDNFHQMEIMAERLQWKVSQPNVEFSVLNSKTLVPVQLESMEFFSNSRYQRLVGVAPFHPLQVFVGYGLKSKAKEFYASDVAKGTKISEAAIREAAQAMSYQSYLNYDPASGYIELKPKAFHYVGSSRDAKDYDHIIIKSVVPSGRNATLNLDDNKLTVRGVERIMFNNDTASVYILPRGNEVHILQNRDIEFNGQIYASSLAIKGSDFKFNYKEFKIELTNIDTVALVTGRRRGRNGKVTDQVLTSNRGGMSGTLYINKPTNKSGEKNFAEYPKFDAASGAKVAFARQDVAGGAYDSTVYFAMPPFKLDSLSSGQNKIGFDGTFNSGGIFPPIKTKMIMMPDETLGFVYQPGAKGLPAYGGKGMVYDTIMMNSAGIQSKGMLKYLNATLQAPKYTYYSNGVKVEGGTSVAIAEGLHNGAEYPVATLKGFNMNWQPQADTMYLQTVNEPMKLYKEEFALIGVAKLTPKGLYGSGVVDNAVANITSQELTFKQRNFSGNHAQMLVKSDVEGRPAVKAQDVAFAYDMVGGLVDFASEQKGVASMEFPKAQYKTSMSSARWDMKQQKVALKADENGGKNFFYSLHPAQEGLRFMAASGEYDLKSNNLLAGGVPYIAVGDAHVVPDSGKVAVGADATIQTLRNALVFADSAQKYHRFYKGNIDVLSRIAMKGDAVMDYYNAASDSFQLQFSDFVYGDPESVEGKKEKKQKIAYTFASANMEADKPFYIFPRILYRGKVMMRAPMQHMNFDGELKMNFTGNPDDSEWFPYKKDTLDPKNVRIPIIEPKAADGTPLVTGLHMAASGQIYNTFVSRKQAPEDLDLFTVDGLLSYNNDRKEFIIGDEKRAYGDAYEGSMLVYNETARAVHFEGKLNLLKPVKKFAIEASGSGNARMDSSKYDLNAFLVFDMEVPEKALTAMAANMRATAAGVAPAMDNTDEMMYKLGELIGDKEAKRYLQQSRSRHVPLPGFSKKLIRSLILSDVRLQWSNDHKAWYSVGSIGLASILKEDVNARMDGYIEMREDMNGLPAVNMYLQSDPYTWYYFSFFENGLTMVSSDDKFNKEIESKSKGSRGTTSNYGIYAGAPIEKNEFVQYFRTNYMKGAEGFKVASEQQVIEPAESFDTLEEEPKKSKKKKKKKSKNDPNEEEAEIDMQ</sequence>
<evidence type="ECO:0000256" key="2">
    <source>
        <dbReference type="SAM" id="SignalP"/>
    </source>
</evidence>
<feature type="compositionally biased region" description="Basic residues" evidence="1">
    <location>
        <begin position="1575"/>
        <end position="1584"/>
    </location>
</feature>
<keyword evidence="4" id="KW-1185">Reference proteome</keyword>
<feature type="chain" id="PRO_5045891167" evidence="2">
    <location>
        <begin position="19"/>
        <end position="1598"/>
    </location>
</feature>
<comment type="caution">
    <text evidence="3">The sequence shown here is derived from an EMBL/GenBank/DDBJ whole genome shotgun (WGS) entry which is preliminary data.</text>
</comment>
<keyword evidence="2" id="KW-0732">Signal</keyword>
<proteinExistence type="predicted"/>
<evidence type="ECO:0000313" key="3">
    <source>
        <dbReference type="EMBL" id="MFD3002133.1"/>
    </source>
</evidence>
<evidence type="ECO:0000256" key="1">
    <source>
        <dbReference type="SAM" id="MobiDB-lite"/>
    </source>
</evidence>